<dbReference type="Proteomes" id="UP000292927">
    <property type="component" value="Unassembled WGS sequence"/>
</dbReference>
<dbReference type="Pfam" id="PF07554">
    <property type="entry name" value="FIVAR"/>
    <property type="match status" value="7"/>
</dbReference>
<evidence type="ECO:0000256" key="7">
    <source>
        <dbReference type="SAM" id="Phobius"/>
    </source>
</evidence>
<dbReference type="GO" id="GO:0005576">
    <property type="term" value="C:extracellular region"/>
    <property type="evidence" value="ECO:0007669"/>
    <property type="project" value="UniProtKB-SubCell"/>
</dbReference>
<evidence type="ECO:0000259" key="12">
    <source>
        <dbReference type="Pfam" id="PF24517"/>
    </source>
</evidence>
<keyword evidence="14" id="KW-1185">Reference proteome</keyword>
<dbReference type="InterPro" id="IPR038970">
    <property type="entry name" value="Lyase_8"/>
</dbReference>
<dbReference type="Pfam" id="PF08124">
    <property type="entry name" value="Lyase_8_N"/>
    <property type="match status" value="1"/>
</dbReference>
<feature type="active site" evidence="6">
    <location>
        <position position="465"/>
    </location>
</feature>
<dbReference type="Gene3D" id="1.20.1270.70">
    <property type="entry name" value="Designed single chain three-helix bundle"/>
    <property type="match status" value="7"/>
</dbReference>
<evidence type="ECO:0000256" key="1">
    <source>
        <dbReference type="ARBA" id="ARBA00004613"/>
    </source>
</evidence>
<accession>A0A4V2F7R3</accession>
<proteinExistence type="inferred from homology"/>
<dbReference type="Pfam" id="PF02278">
    <property type="entry name" value="Lyase_8"/>
    <property type="match status" value="1"/>
</dbReference>
<dbReference type="InterPro" id="IPR011013">
    <property type="entry name" value="Gal_mutarotase_sf_dom"/>
</dbReference>
<evidence type="ECO:0000256" key="5">
    <source>
        <dbReference type="ARBA" id="ARBA00023239"/>
    </source>
</evidence>
<feature type="active site" evidence="6">
    <location>
        <position position="474"/>
    </location>
</feature>
<evidence type="ECO:0000256" key="8">
    <source>
        <dbReference type="SAM" id="SignalP"/>
    </source>
</evidence>
<dbReference type="SUPFAM" id="SSF48230">
    <property type="entry name" value="Chondroitin AC/alginate lyase"/>
    <property type="match status" value="1"/>
</dbReference>
<name>A0A4V2F7R3_9FIRM</name>
<dbReference type="NCBIfam" id="NF033679">
    <property type="entry name" value="DNRLRE_dom"/>
    <property type="match status" value="1"/>
</dbReference>
<dbReference type="Gene3D" id="2.70.98.10">
    <property type="match status" value="1"/>
</dbReference>
<feature type="domain" description="Polysaccharide lyase family 8 central" evidence="9">
    <location>
        <begin position="611"/>
        <end position="887"/>
    </location>
</feature>
<keyword evidence="7" id="KW-0472">Membrane</keyword>
<dbReference type="PANTHER" id="PTHR38481:SF1">
    <property type="entry name" value="HYALURONATE LYASE"/>
    <property type="match status" value="1"/>
</dbReference>
<keyword evidence="4 8" id="KW-0732">Signal</keyword>
<gene>
    <name evidence="13" type="ORF">EV209_2045</name>
</gene>
<dbReference type="InterPro" id="IPR008929">
    <property type="entry name" value="Chondroitin_lyas"/>
</dbReference>
<dbReference type="GO" id="GO:0005975">
    <property type="term" value="P:carbohydrate metabolic process"/>
    <property type="evidence" value="ECO:0007669"/>
    <property type="project" value="InterPro"/>
</dbReference>
<dbReference type="SUPFAM" id="SSF49863">
    <property type="entry name" value="Hyaluronate lyase-like, C-terminal domain"/>
    <property type="match status" value="1"/>
</dbReference>
<dbReference type="Gene3D" id="2.60.220.10">
    <property type="entry name" value="Polysaccharide lyase family 8-like, C-terminal"/>
    <property type="match status" value="1"/>
</dbReference>
<feature type="active site" evidence="6">
    <location>
        <position position="530"/>
    </location>
</feature>
<feature type="domain" description="Polysaccharide lyase 8 N-terminal alpha-helical" evidence="11">
    <location>
        <begin position="235"/>
        <end position="570"/>
    </location>
</feature>
<reference evidence="13 14" key="1">
    <citation type="submission" date="2019-02" db="EMBL/GenBank/DDBJ databases">
        <title>Genomic Encyclopedia of Type Strains, Phase IV (KMG-IV): sequencing the most valuable type-strain genomes for metagenomic binning, comparative biology and taxonomic classification.</title>
        <authorList>
            <person name="Goeker M."/>
        </authorList>
    </citation>
    <scope>NUCLEOTIDE SEQUENCE [LARGE SCALE GENOMIC DNA]</scope>
    <source>
        <strain evidence="13 14">DSM 29486</strain>
    </source>
</reference>
<dbReference type="GO" id="GO:0030246">
    <property type="term" value="F:carbohydrate binding"/>
    <property type="evidence" value="ECO:0007669"/>
    <property type="project" value="InterPro"/>
</dbReference>
<dbReference type="InterPro" id="IPR055372">
    <property type="entry name" value="CBM96"/>
</dbReference>
<evidence type="ECO:0000256" key="2">
    <source>
        <dbReference type="ARBA" id="ARBA00006699"/>
    </source>
</evidence>
<dbReference type="RefSeq" id="WP_130435314.1">
    <property type="nucleotide sequence ID" value="NZ_SGXF01000003.1"/>
</dbReference>
<feature type="signal peptide" evidence="8">
    <location>
        <begin position="1"/>
        <end position="33"/>
    </location>
</feature>
<feature type="transmembrane region" description="Helical" evidence="7">
    <location>
        <begin position="1514"/>
        <end position="1531"/>
    </location>
</feature>
<dbReference type="EMBL" id="SGXF01000003">
    <property type="protein sequence ID" value="RZT00720.1"/>
    <property type="molecule type" value="Genomic_DNA"/>
</dbReference>
<dbReference type="InterPro" id="IPR011071">
    <property type="entry name" value="Lyase_8-like_C"/>
</dbReference>
<dbReference type="Pfam" id="PF02884">
    <property type="entry name" value="Lyase_8_C"/>
    <property type="match status" value="1"/>
</dbReference>
<comment type="subcellular location">
    <subcellularLocation>
        <location evidence="1">Secreted</location>
    </subcellularLocation>
</comment>
<evidence type="ECO:0000256" key="6">
    <source>
        <dbReference type="PIRSR" id="PIRSR638970-1"/>
    </source>
</evidence>
<dbReference type="GO" id="GO:0016837">
    <property type="term" value="F:carbon-oxygen lyase activity, acting on polysaccharides"/>
    <property type="evidence" value="ECO:0007669"/>
    <property type="project" value="UniProtKB-ARBA"/>
</dbReference>
<dbReference type="PANTHER" id="PTHR38481">
    <property type="entry name" value="HYALURONATE LYASE"/>
    <property type="match status" value="1"/>
</dbReference>
<dbReference type="InterPro" id="IPR014718">
    <property type="entry name" value="GH-type_carb-bd"/>
</dbReference>
<keyword evidence="5" id="KW-0456">Lyase</keyword>
<evidence type="ECO:0000259" key="9">
    <source>
        <dbReference type="Pfam" id="PF02278"/>
    </source>
</evidence>
<dbReference type="OrthoDB" id="6636047at2"/>
<feature type="chain" id="PRO_5020925147" evidence="8">
    <location>
        <begin position="34"/>
        <end position="1540"/>
    </location>
</feature>
<protein>
    <submittedName>
        <fullName evidence="13">Putative sugar-binding protein</fullName>
    </submittedName>
</protein>
<evidence type="ECO:0000256" key="4">
    <source>
        <dbReference type="ARBA" id="ARBA00022729"/>
    </source>
</evidence>
<dbReference type="SUPFAM" id="SSF74650">
    <property type="entry name" value="Galactose mutarotase-like"/>
    <property type="match status" value="1"/>
</dbReference>
<feature type="domain" description="Carbohydrate-binding module family 96" evidence="12">
    <location>
        <begin position="39"/>
        <end position="216"/>
    </location>
</feature>
<dbReference type="InterPro" id="IPR003159">
    <property type="entry name" value="Lyase_8_central_dom"/>
</dbReference>
<keyword evidence="3" id="KW-0964">Secreted</keyword>
<dbReference type="InterPro" id="IPR012970">
    <property type="entry name" value="Lyase_8_alpha_N"/>
</dbReference>
<dbReference type="InterPro" id="IPR004103">
    <property type="entry name" value="Lyase_8_C"/>
</dbReference>
<comment type="similarity">
    <text evidence="2">Belongs to the polysaccharide lyase 8 family.</text>
</comment>
<sequence length="1540" mass="166302">MRGKKKGCRRFLALVLAGVLAVTGLPGGTQVQAAEAEPVTVTTEKDVYVQGGGDANKVMTGSNIVIKTPESSSLNSTYHRRGLIEFDLTGAPEKCNTAVLKLQVAALGKQYNNTDRMVVYTTGTGWDASAMTWNKMPERTSQEPAASAYKANIDGNQGVGDFMCIDISKAVETALKNGETSISLELEFPVPQGGDHALYFYRHTAEGKTGPQLVLSHDAVKDQYDEICAGLRKKWYDYILGGELDLNDPTVSSYVASVHKTAEKYLADMNKSDAAGRKTLWNDLPITVYPSSDTGSAAKVSSGNVTSNFQRLKSLAMAYETKGGALYQNETLLAEIISGLDFMVDTYYNGTTSTNWGNWYHWEIGTPQALASTLIILQNKLTEAQLEKYMTGIERYDSGCGSAGIPGSPTMTGANLLDKALVVAQAGVLTNDAQKLAHVRDAQKSVYTYVTKDDGFYRDGSFIQHHTLSYTAGYGATLYGGIGVFFYMLDGTPWAIQYADGSEQMVYDTIFNSIEPLIYDMQIADSTAGRGIVRPTANTRTRAVGIVASILPIGASMKGEMKARFDSFVKDFIQTDEDYYFSHMGNITNIQLAKKIMNDSSVQPRQNYSVHKTYAGMDRVSHVRPDYMFNISMSSTRQSKFENYSDEGYKTWNIADGMTYLYTDELDQYTNDYWAVIDPFRLPGTTMERALTRKNFTAQAESGRTPYDWAGGVTLGTYGTAGVQMKSLGNETSGNGGGLTGADSKKSWFMFDHEIVAIGSSITSTTGNCVETVIDNRQIKGDLSNQVTVNGETPDITDNSANNDKHGTVIENAKWANIQGSTANSTIGYYFPAEGTAINALKEFRQSNYNTQSSVNKEASGGYATLWFDHGKNPSGDSYEYVILPGMNAEETAAYAGNPQIEVLANNDSVHAARHNGLGMTGLNFWKNETATAAGVTSDSQASVMMQQTDNTLEIAVSDPTQKNNGTIELTVDVPGVSVIAQDNTVTVTQLAPQVKISVNVAGSMGRSHTVKLELEVPVDKTGLQELYDEIDGEVKEGGLKESDYTAESWGLLTEALENAETVLGKDDASQDDVNAAKELLSGARNGLIAEKSKLQDLYDVIVGMGLKESDYTAESWGPFAEALGNAETVLGNDGASPADVTAAYEALSSARKGLITDNTKLQELYDEIKGMGLKESDYTAESWGPFAEALNKAEIVLGDEKASPSDVAEASETLKNAKEGLTADNTKLKDLYDEIKGMGLKENDYTAESWEPFAEALNKAETVLGNKKASPSDVAEACAALKNAKEGLVVDKAELRALYEEIKGSGLKGSDYTAKSWAVFAVAYQNAENVLENDASPADVAAAYQALKSAKEGLAADNTKLKDLYDEIKGMGLKESDYTAESWGPFAEALNKAETILGDDKASPADIAAAFKALSNAKKELKLVPKDVVDKTGLQGLYDEVKDLKESDYTAESWGPFAEAREKAKAVLDKDDASQAEVDEAHGALSALREGLIKADTGKPDPDSPATGDQTNLLFWVMMMVLAGGACAAARRRSRRKSI</sequence>
<evidence type="ECO:0000313" key="13">
    <source>
        <dbReference type="EMBL" id="RZT00720.1"/>
    </source>
</evidence>
<evidence type="ECO:0000256" key="3">
    <source>
        <dbReference type="ARBA" id="ARBA00022525"/>
    </source>
</evidence>
<feature type="domain" description="Polysaccharide lyase family 8 C-terminal" evidence="10">
    <location>
        <begin position="902"/>
        <end position="965"/>
    </location>
</feature>
<evidence type="ECO:0000313" key="14">
    <source>
        <dbReference type="Proteomes" id="UP000292927"/>
    </source>
</evidence>
<evidence type="ECO:0000259" key="10">
    <source>
        <dbReference type="Pfam" id="PF02884"/>
    </source>
</evidence>
<keyword evidence="7" id="KW-0812">Transmembrane</keyword>
<organism evidence="13 14">
    <name type="scientific">Cuneatibacter caecimuris</name>
    <dbReference type="NCBI Taxonomy" id="1796618"/>
    <lineage>
        <taxon>Bacteria</taxon>
        <taxon>Bacillati</taxon>
        <taxon>Bacillota</taxon>
        <taxon>Clostridia</taxon>
        <taxon>Lachnospirales</taxon>
        <taxon>Lachnospiraceae</taxon>
        <taxon>Cuneatibacter</taxon>
    </lineage>
</organism>
<keyword evidence="7" id="KW-1133">Transmembrane helix</keyword>
<comment type="caution">
    <text evidence="13">The sequence shown here is derived from an EMBL/GenBank/DDBJ whole genome shotgun (WGS) entry which is preliminary data.</text>
</comment>
<dbReference type="Gene3D" id="1.50.10.100">
    <property type="entry name" value="Chondroitin AC/alginate lyase"/>
    <property type="match status" value="1"/>
</dbReference>
<dbReference type="Pfam" id="PF24517">
    <property type="entry name" value="CBM96"/>
    <property type="match status" value="1"/>
</dbReference>
<dbReference type="CDD" id="cd01083">
    <property type="entry name" value="GAG_Lyase"/>
    <property type="match status" value="1"/>
</dbReference>
<evidence type="ECO:0000259" key="11">
    <source>
        <dbReference type="Pfam" id="PF08124"/>
    </source>
</evidence>